<evidence type="ECO:0000259" key="1">
    <source>
        <dbReference type="Pfam" id="PF13362"/>
    </source>
</evidence>
<dbReference type="Gene3D" id="3.40.1360.10">
    <property type="match status" value="1"/>
</dbReference>
<evidence type="ECO:0000313" key="3">
    <source>
        <dbReference type="EMBL" id="MBA1373926.1"/>
    </source>
</evidence>
<keyword evidence="4" id="KW-1185">Reference proteome</keyword>
<dbReference type="Pfam" id="PF23639">
    <property type="entry name" value="DUF7146"/>
    <property type="match status" value="1"/>
</dbReference>
<name>A0A7V8U7U2_9SPHN</name>
<dbReference type="RefSeq" id="WP_181266936.1">
    <property type="nucleotide sequence ID" value="NZ_BAAAGB010000001.1"/>
</dbReference>
<proteinExistence type="predicted"/>
<feature type="domain" description="DUF7146" evidence="2">
    <location>
        <begin position="123"/>
        <end position="231"/>
    </location>
</feature>
<feature type="domain" description="Toprim" evidence="1">
    <location>
        <begin position="238"/>
        <end position="326"/>
    </location>
</feature>
<dbReference type="Pfam" id="PF13362">
    <property type="entry name" value="Toprim_3"/>
    <property type="match status" value="1"/>
</dbReference>
<sequence length="349" mass="38297">MEQGPLSAADIAQRLAQKALSVCQHYLPAGRREGRYWQVGNIHGEPGRSLYVRLEAGGRGKAGNWVDAATGEHGDLLDLIRCNMGYSTLQEAKTEAQRFLRLPQPSNRHGSRPCRAKSDHEASVKIAKRLFSASVPLPGSLAARYLRSRGITRIEDLSSVRYHPRCPYRALQGDRRTIGFHYPAIICAVTDKDGIITGIHRTWLKACGTGKADVTAPRKSLGMIAGHGVRIGQCKGVLAIGEGLETMLSLREAFPALPVVAATSASHLSALLFPPGVQRIYVAREYDAAGDAAWVRLCARSDAQSIELVPLEPRRKDLNDDLMADGLKRFADRLLGQLHPDDRQRFVRV</sequence>
<organism evidence="3 4">
    <name type="scientific">Sphingomonas ursincola</name>
    <dbReference type="NCBI Taxonomy" id="56361"/>
    <lineage>
        <taxon>Bacteria</taxon>
        <taxon>Pseudomonadati</taxon>
        <taxon>Pseudomonadota</taxon>
        <taxon>Alphaproteobacteria</taxon>
        <taxon>Sphingomonadales</taxon>
        <taxon>Sphingomonadaceae</taxon>
        <taxon>Sphingomonas</taxon>
    </lineage>
</organism>
<dbReference type="EMBL" id="VDES01000002">
    <property type="protein sequence ID" value="MBA1373926.1"/>
    <property type="molecule type" value="Genomic_DNA"/>
</dbReference>
<protein>
    <submittedName>
        <fullName evidence="3">DNA primase</fullName>
    </submittedName>
</protein>
<comment type="caution">
    <text evidence="3">The sequence shown here is derived from an EMBL/GenBank/DDBJ whole genome shotgun (WGS) entry which is preliminary data.</text>
</comment>
<reference evidence="3 4" key="1">
    <citation type="journal article" date="1994" name="Int. J. Syst. Bacteriol.">
        <title>Phylogenetic positions of novel aerobic, bacteriochlorophyll a-containing bacteria and description of Roseococcus thiosulfatophilus gen. nov., sp. nov., Erythromicrobium ramosum gen. nov., sp. nov., and Erythrobacter litoralis sp. nov.</title>
        <authorList>
            <person name="Yurkov V."/>
            <person name="Stackebrandt E."/>
            <person name="Holmes A."/>
            <person name="Fuerst J.A."/>
            <person name="Hugenholtz P."/>
            <person name="Golecki J."/>
            <person name="Gad'on N."/>
            <person name="Gorlenko V.M."/>
            <person name="Kompantseva E.I."/>
            <person name="Drews G."/>
        </authorList>
    </citation>
    <scope>NUCLEOTIDE SEQUENCE [LARGE SCALE GENOMIC DNA]</scope>
    <source>
        <strain evidence="3 4">KR-99</strain>
    </source>
</reference>
<gene>
    <name evidence="3" type="ORF">FG486_06210</name>
</gene>
<dbReference type="InterPro" id="IPR055570">
    <property type="entry name" value="DUF7146"/>
</dbReference>
<dbReference type="AlphaFoldDB" id="A0A7V8U7U2"/>
<evidence type="ECO:0000313" key="4">
    <source>
        <dbReference type="Proteomes" id="UP000589292"/>
    </source>
</evidence>
<dbReference type="InterPro" id="IPR006171">
    <property type="entry name" value="TOPRIM_dom"/>
</dbReference>
<dbReference type="Proteomes" id="UP000589292">
    <property type="component" value="Unassembled WGS sequence"/>
</dbReference>
<evidence type="ECO:0000259" key="2">
    <source>
        <dbReference type="Pfam" id="PF23639"/>
    </source>
</evidence>
<accession>A0A7V8U7U2</accession>